<reference evidence="2" key="1">
    <citation type="submission" date="2018-01" db="EMBL/GenBank/DDBJ databases">
        <authorList>
            <person name="Mao J.F."/>
        </authorList>
    </citation>
    <scope>NUCLEOTIDE SEQUENCE</scope>
    <source>
        <strain evidence="2">Huo1</strain>
        <tissue evidence="2">Leaf</tissue>
    </source>
</reference>
<gene>
    <name evidence="2" type="ORF">SASPL_141949</name>
</gene>
<dbReference type="PANTHER" id="PTHR11220">
    <property type="entry name" value="HEME-BINDING PROTEIN-RELATED"/>
    <property type="match status" value="1"/>
</dbReference>
<proteinExistence type="inferred from homology"/>
<dbReference type="InterPro" id="IPR006917">
    <property type="entry name" value="SOUL_heme-bd"/>
</dbReference>
<protein>
    <recommendedName>
        <fullName evidence="4">Heme-binding protein 2</fullName>
    </recommendedName>
</protein>
<evidence type="ECO:0000256" key="1">
    <source>
        <dbReference type="ARBA" id="ARBA00009817"/>
    </source>
</evidence>
<evidence type="ECO:0008006" key="4">
    <source>
        <dbReference type="Google" id="ProtNLM"/>
    </source>
</evidence>
<accession>A0A8X8WIB2</accession>
<dbReference type="SUPFAM" id="SSF55136">
    <property type="entry name" value="Probable bacterial effector-binding domain"/>
    <property type="match status" value="1"/>
</dbReference>
<organism evidence="2">
    <name type="scientific">Salvia splendens</name>
    <name type="common">Scarlet sage</name>
    <dbReference type="NCBI Taxonomy" id="180675"/>
    <lineage>
        <taxon>Eukaryota</taxon>
        <taxon>Viridiplantae</taxon>
        <taxon>Streptophyta</taxon>
        <taxon>Embryophyta</taxon>
        <taxon>Tracheophyta</taxon>
        <taxon>Spermatophyta</taxon>
        <taxon>Magnoliopsida</taxon>
        <taxon>eudicotyledons</taxon>
        <taxon>Gunneridae</taxon>
        <taxon>Pentapetalae</taxon>
        <taxon>asterids</taxon>
        <taxon>lamiids</taxon>
        <taxon>Lamiales</taxon>
        <taxon>Lamiaceae</taxon>
        <taxon>Nepetoideae</taxon>
        <taxon>Mentheae</taxon>
        <taxon>Salviinae</taxon>
        <taxon>Salvia</taxon>
        <taxon>Salvia subgen. Calosphace</taxon>
        <taxon>core Calosphace</taxon>
    </lineage>
</organism>
<name>A0A8X8WIB2_SALSN</name>
<dbReference type="Proteomes" id="UP000298416">
    <property type="component" value="Unassembled WGS sequence"/>
</dbReference>
<dbReference type="Gene3D" id="3.20.80.10">
    <property type="entry name" value="Regulatory factor, effector binding domain"/>
    <property type="match status" value="1"/>
</dbReference>
<dbReference type="PANTHER" id="PTHR11220:SF25">
    <property type="entry name" value="F3F9.4"/>
    <property type="match status" value="1"/>
</dbReference>
<reference evidence="2" key="2">
    <citation type="submission" date="2020-08" db="EMBL/GenBank/DDBJ databases">
        <title>Plant Genome Project.</title>
        <authorList>
            <person name="Zhang R.-G."/>
        </authorList>
    </citation>
    <scope>NUCLEOTIDE SEQUENCE</scope>
    <source>
        <strain evidence="2">Huo1</strain>
        <tissue evidence="2">Leaf</tissue>
    </source>
</reference>
<sequence length="269" mass="30086">MNLSQHTCQHSRQRRDPPKCLNPIKSSQVFTAQRYQKLKLKMGVAFEPFKLCFLVSAFLFRPVAGGGVGLFPAQCERIECPSYDVVGSGDGFEIRRYNSSMWISTQPIEDISLVHAGNVAFYQLFDYIQGKNSNHEKIEMTAPVIIEVKPSDGPFCASSFVVSFFVPKANQPTAPSSETLWLQKWGLTYVAVRQFSGFVKDEDVGVEAAALYASVAGTVWSDAIERSHSGDNATHYIVAQYNSPFEFKNRVNEIWFRFDLEEGAIASVV</sequence>
<evidence type="ECO:0000313" key="2">
    <source>
        <dbReference type="EMBL" id="KAG6395820.1"/>
    </source>
</evidence>
<comment type="caution">
    <text evidence="2">The sequence shown here is derived from an EMBL/GenBank/DDBJ whole genome shotgun (WGS) entry which is preliminary data.</text>
</comment>
<dbReference type="AlphaFoldDB" id="A0A8X8WIB2"/>
<dbReference type="Pfam" id="PF04832">
    <property type="entry name" value="SOUL"/>
    <property type="match status" value="1"/>
</dbReference>
<dbReference type="InterPro" id="IPR011256">
    <property type="entry name" value="Reg_factor_effector_dom_sf"/>
</dbReference>
<evidence type="ECO:0000313" key="3">
    <source>
        <dbReference type="Proteomes" id="UP000298416"/>
    </source>
</evidence>
<dbReference type="FunFam" id="3.20.80.10:FF:000002">
    <property type="entry name" value="Heme-binding protein 2"/>
    <property type="match status" value="1"/>
</dbReference>
<comment type="similarity">
    <text evidence="1">Belongs to the HEBP family.</text>
</comment>
<keyword evidence="3" id="KW-1185">Reference proteome</keyword>
<dbReference type="EMBL" id="PNBA02000016">
    <property type="protein sequence ID" value="KAG6395820.1"/>
    <property type="molecule type" value="Genomic_DNA"/>
</dbReference>